<accession>A0ACB9YRR8</accession>
<name>A0ACB9YRR8_9PEZI</name>
<gene>
    <name evidence="1" type="ORF">F4820DRAFT_451328</name>
</gene>
<proteinExistence type="predicted"/>
<dbReference type="EMBL" id="MU393534">
    <property type="protein sequence ID" value="KAI4862104.1"/>
    <property type="molecule type" value="Genomic_DNA"/>
</dbReference>
<dbReference type="Proteomes" id="UP001497700">
    <property type="component" value="Unassembled WGS sequence"/>
</dbReference>
<sequence length="491" mass="55122">MASLPYSDALIHLREALPDSYFCFPGSREYDRENSYYHSAVHRCFRPICIFLPSTTEEISTFVREIKPYALRDEIRFAIAGNGRQMFLGCNNIKSGITVNLSCLKGIEIDEDANIVRIAAGECWGRVYDSLEHKALEVAGGISDKSGVAGQALQGSPPFFYSNNGFICDNVINYEVVLASGQIVNANAREHADLWRALRGGGNNFGIVTRFDMPTFKQPGIFGGLVKYRGLDYEFRGQIKAFVEELESSNPSKHTHITIAGHIFEHNDIEFENCIYVDYPTTQWPSSLMPLVPEASRPGRGGVERTTLAKAVKKVTDFEHYCRYNRRRFACINTTLKPDLQTLQAAWDIFKRNVVAAHHRHRDSILDMVFSMSLQPYTRAMLESSAQKGGNSLGLSPDLGPLVSVRLLASWECADDDETVYDIIDRIMTLIRIKARDNHVEPVSYIDTTYSTFESYFSSEDLNALQNVSSTYDPEGLFQTGVPGGFKLFTI</sequence>
<organism evidence="1 2">
    <name type="scientific">Hypoxylon rubiginosum</name>
    <dbReference type="NCBI Taxonomy" id="110542"/>
    <lineage>
        <taxon>Eukaryota</taxon>
        <taxon>Fungi</taxon>
        <taxon>Dikarya</taxon>
        <taxon>Ascomycota</taxon>
        <taxon>Pezizomycotina</taxon>
        <taxon>Sordariomycetes</taxon>
        <taxon>Xylariomycetidae</taxon>
        <taxon>Xylariales</taxon>
        <taxon>Hypoxylaceae</taxon>
        <taxon>Hypoxylon</taxon>
    </lineage>
</organism>
<reference evidence="1 2" key="1">
    <citation type="journal article" date="2022" name="New Phytol.">
        <title>Ecological generalism drives hyperdiversity of secondary metabolite gene clusters in xylarialean endophytes.</title>
        <authorList>
            <person name="Franco M.E.E."/>
            <person name="Wisecaver J.H."/>
            <person name="Arnold A.E."/>
            <person name="Ju Y.M."/>
            <person name="Slot J.C."/>
            <person name="Ahrendt S."/>
            <person name="Moore L.P."/>
            <person name="Eastman K.E."/>
            <person name="Scott K."/>
            <person name="Konkel Z."/>
            <person name="Mondo S.J."/>
            <person name="Kuo A."/>
            <person name="Hayes R.D."/>
            <person name="Haridas S."/>
            <person name="Andreopoulos B."/>
            <person name="Riley R."/>
            <person name="LaButti K."/>
            <person name="Pangilinan J."/>
            <person name="Lipzen A."/>
            <person name="Amirebrahimi M."/>
            <person name="Yan J."/>
            <person name="Adam C."/>
            <person name="Keymanesh K."/>
            <person name="Ng V."/>
            <person name="Louie K."/>
            <person name="Northen T."/>
            <person name="Drula E."/>
            <person name="Henrissat B."/>
            <person name="Hsieh H.M."/>
            <person name="Youens-Clark K."/>
            <person name="Lutzoni F."/>
            <person name="Miadlikowska J."/>
            <person name="Eastwood D.C."/>
            <person name="Hamelin R.C."/>
            <person name="Grigoriev I.V."/>
            <person name="U'Ren J.M."/>
        </authorList>
    </citation>
    <scope>NUCLEOTIDE SEQUENCE [LARGE SCALE GENOMIC DNA]</scope>
    <source>
        <strain evidence="1 2">CBS 119005</strain>
    </source>
</reference>
<evidence type="ECO:0000313" key="1">
    <source>
        <dbReference type="EMBL" id="KAI4862104.1"/>
    </source>
</evidence>
<keyword evidence="2" id="KW-1185">Reference proteome</keyword>
<evidence type="ECO:0000313" key="2">
    <source>
        <dbReference type="Proteomes" id="UP001497700"/>
    </source>
</evidence>
<protein>
    <submittedName>
        <fullName evidence="1">FAD-binding domain-containing protein</fullName>
    </submittedName>
</protein>
<comment type="caution">
    <text evidence="1">The sequence shown here is derived from an EMBL/GenBank/DDBJ whole genome shotgun (WGS) entry which is preliminary data.</text>
</comment>